<dbReference type="GO" id="GO:0001578">
    <property type="term" value="P:microtubule bundle formation"/>
    <property type="evidence" value="ECO:0007669"/>
    <property type="project" value="TreeGrafter"/>
</dbReference>
<feature type="compositionally biased region" description="Polar residues" evidence="5">
    <location>
        <begin position="746"/>
        <end position="757"/>
    </location>
</feature>
<dbReference type="Pfam" id="PF00307">
    <property type="entry name" value="CH"/>
    <property type="match status" value="1"/>
</dbReference>
<dbReference type="GO" id="GO:0031110">
    <property type="term" value="P:regulation of microtubule polymerization or depolymerization"/>
    <property type="evidence" value="ECO:0007669"/>
    <property type="project" value="TreeGrafter"/>
</dbReference>
<dbReference type="OrthoDB" id="206130at2759"/>
<protein>
    <submittedName>
        <fullName evidence="10">GAR domain-containing protein</fullName>
    </submittedName>
</protein>
<evidence type="ECO:0000256" key="1">
    <source>
        <dbReference type="ARBA" id="ARBA00004245"/>
    </source>
</evidence>
<dbReference type="PANTHER" id="PTHR46756">
    <property type="entry name" value="TRANSGELIN"/>
    <property type="match status" value="1"/>
</dbReference>
<dbReference type="InterPro" id="IPR036872">
    <property type="entry name" value="CH_dom_sf"/>
</dbReference>
<dbReference type="GO" id="GO:0008093">
    <property type="term" value="F:cytoskeletal anchor activity"/>
    <property type="evidence" value="ECO:0007669"/>
    <property type="project" value="TreeGrafter"/>
</dbReference>
<dbReference type="PROSITE" id="PS51460">
    <property type="entry name" value="GAR"/>
    <property type="match status" value="1"/>
</dbReference>
<evidence type="ECO:0000256" key="4">
    <source>
        <dbReference type="ARBA" id="ARBA00038441"/>
    </source>
</evidence>
<keyword evidence="3" id="KW-0206">Cytoskeleton</keyword>
<evidence type="ECO:0000313" key="8">
    <source>
        <dbReference type="EMBL" id="VDL21063.1"/>
    </source>
</evidence>
<feature type="compositionally biased region" description="Polar residues" evidence="5">
    <location>
        <begin position="72"/>
        <end position="95"/>
    </location>
</feature>
<proteinExistence type="inferred from homology"/>
<feature type="domain" description="GAR" evidence="7">
    <location>
        <begin position="428"/>
        <end position="500"/>
    </location>
</feature>
<dbReference type="WBParaSite" id="HDID_0000269301-mRNA-1">
    <property type="protein sequence ID" value="HDID_0000269301-mRNA-1"/>
    <property type="gene ID" value="HDID_0000269301"/>
</dbReference>
<dbReference type="GO" id="GO:0005737">
    <property type="term" value="C:cytoplasm"/>
    <property type="evidence" value="ECO:0007669"/>
    <property type="project" value="TreeGrafter"/>
</dbReference>
<feature type="region of interest" description="Disordered" evidence="5">
    <location>
        <begin position="396"/>
        <end position="419"/>
    </location>
</feature>
<gene>
    <name evidence="8" type="ORF">HDID_LOCUS2691</name>
</gene>
<evidence type="ECO:0000313" key="9">
    <source>
        <dbReference type="Proteomes" id="UP000274504"/>
    </source>
</evidence>
<feature type="compositionally biased region" description="Polar residues" evidence="5">
    <location>
        <begin position="804"/>
        <end position="847"/>
    </location>
</feature>
<feature type="region of interest" description="Disordered" evidence="5">
    <location>
        <begin position="719"/>
        <end position="895"/>
    </location>
</feature>
<feature type="compositionally biased region" description="Low complexity" evidence="5">
    <location>
        <begin position="885"/>
        <end position="894"/>
    </location>
</feature>
<dbReference type="InterPro" id="IPR001715">
    <property type="entry name" value="CH_dom"/>
</dbReference>
<feature type="domain" description="Calponin-homology (CH)" evidence="6">
    <location>
        <begin position="146"/>
        <end position="292"/>
    </location>
</feature>
<evidence type="ECO:0000259" key="6">
    <source>
        <dbReference type="PROSITE" id="PS50021"/>
    </source>
</evidence>
<dbReference type="SUPFAM" id="SSF47576">
    <property type="entry name" value="Calponin-homology domain, CH-domain"/>
    <property type="match status" value="1"/>
</dbReference>
<reference evidence="10" key="1">
    <citation type="submission" date="2016-04" db="UniProtKB">
        <authorList>
            <consortium name="WormBaseParasite"/>
        </authorList>
    </citation>
    <scope>IDENTIFICATION</scope>
</reference>
<reference evidence="8 9" key="2">
    <citation type="submission" date="2018-11" db="EMBL/GenBank/DDBJ databases">
        <authorList>
            <consortium name="Pathogen Informatics"/>
        </authorList>
    </citation>
    <scope>NUCLEOTIDE SEQUENCE [LARGE SCALE GENOMIC DNA]</scope>
</reference>
<accession>A0A0R3SDD9</accession>
<dbReference type="Gene3D" id="3.30.920.20">
    <property type="entry name" value="Gas2-like domain"/>
    <property type="match status" value="1"/>
</dbReference>
<dbReference type="SMART" id="SM00243">
    <property type="entry name" value="GAS2"/>
    <property type="match status" value="1"/>
</dbReference>
<feature type="compositionally biased region" description="Polar residues" evidence="5">
    <location>
        <begin position="854"/>
        <end position="863"/>
    </location>
</feature>
<evidence type="ECO:0000259" key="7">
    <source>
        <dbReference type="PROSITE" id="PS51460"/>
    </source>
</evidence>
<dbReference type="SMART" id="SM00033">
    <property type="entry name" value="CH"/>
    <property type="match status" value="1"/>
</dbReference>
<feature type="region of interest" description="Disordered" evidence="5">
    <location>
        <begin position="61"/>
        <end position="95"/>
    </location>
</feature>
<evidence type="ECO:0000256" key="3">
    <source>
        <dbReference type="ARBA" id="ARBA00023212"/>
    </source>
</evidence>
<comment type="similarity">
    <text evidence="4">Belongs to the GAS2 family.</text>
</comment>
<evidence type="ECO:0000256" key="2">
    <source>
        <dbReference type="ARBA" id="ARBA00022490"/>
    </source>
</evidence>
<evidence type="ECO:0000256" key="5">
    <source>
        <dbReference type="SAM" id="MobiDB-lite"/>
    </source>
</evidence>
<dbReference type="InterPro" id="IPR036534">
    <property type="entry name" value="GAR_dom_sf"/>
</dbReference>
<feature type="compositionally biased region" description="Polar residues" evidence="5">
    <location>
        <begin position="784"/>
        <end position="797"/>
    </location>
</feature>
<dbReference type="PROSITE" id="PS50021">
    <property type="entry name" value="CH"/>
    <property type="match status" value="1"/>
</dbReference>
<feature type="region of interest" description="Disordered" evidence="5">
    <location>
        <begin position="917"/>
        <end position="986"/>
    </location>
</feature>
<dbReference type="EMBL" id="UYSG01000700">
    <property type="protein sequence ID" value="VDL21063.1"/>
    <property type="molecule type" value="Genomic_DNA"/>
</dbReference>
<dbReference type="STRING" id="6216.A0A0R3SDD9"/>
<dbReference type="GO" id="GO:1904825">
    <property type="term" value="P:protein localization to microtubule plus-end"/>
    <property type="evidence" value="ECO:0007669"/>
    <property type="project" value="TreeGrafter"/>
</dbReference>
<name>A0A0R3SDD9_HYMDI</name>
<dbReference type="SUPFAM" id="SSF143575">
    <property type="entry name" value="GAS2 domain-like"/>
    <property type="match status" value="1"/>
</dbReference>
<dbReference type="Gene3D" id="1.10.418.10">
    <property type="entry name" value="Calponin-like domain"/>
    <property type="match status" value="1"/>
</dbReference>
<dbReference type="GO" id="GO:0051015">
    <property type="term" value="F:actin filament binding"/>
    <property type="evidence" value="ECO:0007669"/>
    <property type="project" value="TreeGrafter"/>
</dbReference>
<organism evidence="10">
    <name type="scientific">Hymenolepis diminuta</name>
    <name type="common">Rat tapeworm</name>
    <dbReference type="NCBI Taxonomy" id="6216"/>
    <lineage>
        <taxon>Eukaryota</taxon>
        <taxon>Metazoa</taxon>
        <taxon>Spiralia</taxon>
        <taxon>Lophotrochozoa</taxon>
        <taxon>Platyhelminthes</taxon>
        <taxon>Cestoda</taxon>
        <taxon>Eucestoda</taxon>
        <taxon>Cyclophyllidea</taxon>
        <taxon>Hymenolepididae</taxon>
        <taxon>Hymenolepis</taxon>
    </lineage>
</organism>
<keyword evidence="2" id="KW-0963">Cytoplasm</keyword>
<dbReference type="GO" id="GO:0008017">
    <property type="term" value="F:microtubule binding"/>
    <property type="evidence" value="ECO:0007669"/>
    <property type="project" value="InterPro"/>
</dbReference>
<dbReference type="Proteomes" id="UP000274504">
    <property type="component" value="Unassembled WGS sequence"/>
</dbReference>
<comment type="subcellular location">
    <subcellularLocation>
        <location evidence="1">Cytoplasm</location>
        <location evidence="1">Cytoskeleton</location>
    </subcellularLocation>
</comment>
<dbReference type="Pfam" id="PF02187">
    <property type="entry name" value="GAS2"/>
    <property type="match status" value="1"/>
</dbReference>
<dbReference type="GO" id="GO:0035371">
    <property type="term" value="C:microtubule plus-end"/>
    <property type="evidence" value="ECO:0007669"/>
    <property type="project" value="TreeGrafter"/>
</dbReference>
<dbReference type="InterPro" id="IPR003108">
    <property type="entry name" value="GAR_dom"/>
</dbReference>
<feature type="compositionally biased region" description="Pro residues" evidence="5">
    <location>
        <begin position="734"/>
        <end position="745"/>
    </location>
</feature>
<dbReference type="GO" id="GO:0005884">
    <property type="term" value="C:actin filament"/>
    <property type="evidence" value="ECO:0007669"/>
    <property type="project" value="TreeGrafter"/>
</dbReference>
<feature type="compositionally biased region" description="Low complexity" evidence="5">
    <location>
        <begin position="917"/>
        <end position="926"/>
    </location>
</feature>
<dbReference type="GO" id="GO:0051764">
    <property type="term" value="P:actin crosslink formation"/>
    <property type="evidence" value="ECO:0007669"/>
    <property type="project" value="TreeGrafter"/>
</dbReference>
<evidence type="ECO:0000313" key="10">
    <source>
        <dbReference type="WBParaSite" id="HDID_0000269301-mRNA-1"/>
    </source>
</evidence>
<dbReference type="GO" id="GO:0001725">
    <property type="term" value="C:stress fiber"/>
    <property type="evidence" value="ECO:0007669"/>
    <property type="project" value="TreeGrafter"/>
</dbReference>
<sequence>MIRNGHPAMRACSLPPENVAVVNGFYPATNDKVEHLYQKNPNIITVGGKMRVPTSVDLGIPEDVFPPGSDYDPSSPTSADVLNGNNKHSPSDCSSAFTDEDSGCQMYYFGNALRTVPKCRMGRACSVSTLDSPSVQSFQNRDEFLAAMTEDLADWMSRLYPQIAKDIDPENFFDRISDGVLLCHHATELHCLLAEEFPANSNNGERRLEGIQIGGVKPILPPNPPTFQSRGFSAVNLAGGSFWARDNVANFIHWCRAMRLPDCILFETEDLVSKKNLRSVVICLLELARIGGRVGMEVPEIVYLEKEIDDEIALGDRAFVNDCETTTLNLPSFDWSGDTNDLGHKSSSTSVGTDEVISSDIATEVSVPQIPRPVSKTAENRLTKASILREKKVKEDVEKRRRREAQTTKQQEEEETETVRKRYNRPVVDMRSLDEIVREKLAQCTCEQTFPMIRLSEGRYLFGDKSTQIFIRILRNHVMVRVGGGWDTLDHFLQKYDECRKVQQPHSPTSTDKRSYFKKNHPHSVDDGMVDMSNISDLVNAVSNGHRQSGARNGDSVSVLGEGNLKVSKKGREVVYTTTEVVPHLPSKCNHHCPKPKEELIINAEEVEEKKHLTPSSSIEDLIPTPVIKQVNITLNLYLSVDEKYCGSAISPTSPVDPIDNLIQIEVDEKESIFARTEVANKGIPQIRSPSTAEVQTIPVIDQVVSGFDEKVKPLHIADSSLEKSPAKSKIKPNPLPSPYKPGPNSPNRRIPTSASAYSIKREKSTSVHNLSTAGKGIKPSSLGKFSQSTVSLTGLSTARRFSKPTTSQPTRSTDISANQRAKSISDISTSANATPRSRQPANTSKTDVFERLSANTKRNTTAPKIVNPPATNMKRRASLKHPENNVTENNNTPAMRRRNSVNTVKKIIYTDDKPVAAKAPTNTATTKRESQRTLKPSGSAEIRRSSVARMPAEGSRIPRPAKVLTVSELRSKSVGPSAYSKSSLA</sequence>
<dbReference type="AlphaFoldDB" id="A0A0R3SDD9"/>
<dbReference type="PANTHER" id="PTHR46756:SF18">
    <property type="entry name" value="GAS2-LIKE PROTEIN PICKLED EGGS"/>
    <property type="match status" value="1"/>
</dbReference>